<keyword evidence="2" id="KW-1185">Reference proteome</keyword>
<accession>A0ACC2P205</accession>
<gene>
    <name evidence="1" type="ORF">QAD02_012888</name>
</gene>
<dbReference type="EMBL" id="CM056742">
    <property type="protein sequence ID" value="KAJ8677101.1"/>
    <property type="molecule type" value="Genomic_DNA"/>
</dbReference>
<dbReference type="Proteomes" id="UP001239111">
    <property type="component" value="Chromosome 2"/>
</dbReference>
<comment type="caution">
    <text evidence="1">The sequence shown here is derived from an EMBL/GenBank/DDBJ whole genome shotgun (WGS) entry which is preliminary data.</text>
</comment>
<evidence type="ECO:0000313" key="1">
    <source>
        <dbReference type="EMBL" id="KAJ8677101.1"/>
    </source>
</evidence>
<evidence type="ECO:0000313" key="2">
    <source>
        <dbReference type="Proteomes" id="UP001239111"/>
    </source>
</evidence>
<sequence length="331" mass="36015">MGEDKNVSMDVAIQRWINVLDKEARRGGLDDAWKKAASTQNQPAQQSLEAPRQGRDGCTQEKANCGETEDILKPLDLSLPRDNQVQTKSSTKGVLRNYLLNNPAINSTAPRVTVPVRAIITTATPFKSHDNIEMTTSQQFPPTFKGTAATRGVINNTSTGSASIGSAPGRAIIVTKTPFRSHGNTKITTPQQIPPAFKGTAVTGGVTNKPSSGTSTTTRIQSKASMQDLCANKSFMVPLCSPAPGVFMGVRPWKGLPAPSTPEDRLIFENICKGSFPTTPCVPNDGDKARHRTGYIWISPNKQTWYCEDAIRKNQWLLTNGRAGNYILYIR</sequence>
<protein>
    <submittedName>
        <fullName evidence="1">Uncharacterized protein</fullName>
    </submittedName>
</protein>
<reference evidence="1" key="1">
    <citation type="submission" date="2023-04" db="EMBL/GenBank/DDBJ databases">
        <title>A chromosome-level genome assembly of the parasitoid wasp Eretmocerus hayati.</title>
        <authorList>
            <person name="Zhong Y."/>
            <person name="Liu S."/>
            <person name="Liu Y."/>
        </authorList>
    </citation>
    <scope>NUCLEOTIDE SEQUENCE</scope>
    <source>
        <strain evidence="1">ZJU_SS_LIU_2023</strain>
    </source>
</reference>
<organism evidence="1 2">
    <name type="scientific">Eretmocerus hayati</name>
    <dbReference type="NCBI Taxonomy" id="131215"/>
    <lineage>
        <taxon>Eukaryota</taxon>
        <taxon>Metazoa</taxon>
        <taxon>Ecdysozoa</taxon>
        <taxon>Arthropoda</taxon>
        <taxon>Hexapoda</taxon>
        <taxon>Insecta</taxon>
        <taxon>Pterygota</taxon>
        <taxon>Neoptera</taxon>
        <taxon>Endopterygota</taxon>
        <taxon>Hymenoptera</taxon>
        <taxon>Apocrita</taxon>
        <taxon>Proctotrupomorpha</taxon>
        <taxon>Chalcidoidea</taxon>
        <taxon>Aphelinidae</taxon>
        <taxon>Aphelininae</taxon>
        <taxon>Eretmocerus</taxon>
    </lineage>
</organism>
<proteinExistence type="predicted"/>
<name>A0ACC2P205_9HYME</name>